<keyword evidence="2 3" id="KW-0408">Iron</keyword>
<dbReference type="PROSITE" id="PS51007">
    <property type="entry name" value="CYTC"/>
    <property type="match status" value="1"/>
</dbReference>
<dbReference type="GO" id="GO:0046872">
    <property type="term" value="F:metal ion binding"/>
    <property type="evidence" value="ECO:0007669"/>
    <property type="project" value="UniProtKB-KW"/>
</dbReference>
<dbReference type="EMBL" id="FWZT01000025">
    <property type="protein sequence ID" value="SMF69691.1"/>
    <property type="molecule type" value="Genomic_DNA"/>
</dbReference>
<evidence type="ECO:0000256" key="1">
    <source>
        <dbReference type="ARBA" id="ARBA00022723"/>
    </source>
</evidence>
<evidence type="ECO:0000256" key="3">
    <source>
        <dbReference type="PROSITE-ProRule" id="PRU00433"/>
    </source>
</evidence>
<dbReference type="Proteomes" id="UP000192907">
    <property type="component" value="Unassembled WGS sequence"/>
</dbReference>
<protein>
    <recommendedName>
        <fullName evidence="4">Cytochrome c domain-containing protein</fullName>
    </recommendedName>
</protein>
<dbReference type="GO" id="GO:0009055">
    <property type="term" value="F:electron transfer activity"/>
    <property type="evidence" value="ECO:0007669"/>
    <property type="project" value="InterPro"/>
</dbReference>
<evidence type="ECO:0000259" key="4">
    <source>
        <dbReference type="PROSITE" id="PS51007"/>
    </source>
</evidence>
<proteinExistence type="predicted"/>
<dbReference type="AlphaFoldDB" id="A0A1Y6CJW9"/>
<gene>
    <name evidence="5" type="ORF">SAMN06296036_12540</name>
</gene>
<evidence type="ECO:0000256" key="2">
    <source>
        <dbReference type="ARBA" id="ARBA00023004"/>
    </source>
</evidence>
<evidence type="ECO:0000313" key="6">
    <source>
        <dbReference type="Proteomes" id="UP000192907"/>
    </source>
</evidence>
<dbReference type="STRING" id="1513793.SAMN06296036_12540"/>
<keyword evidence="6" id="KW-1185">Reference proteome</keyword>
<name>A0A1Y6CJW9_9BACT</name>
<sequence>MSQSKLASAIALVLCVSCTKSNIFSPAKKADSATAEQASEQTGADQVAETPEVEELKLIQKAVGDEEIVHAADLKEGEEQMAIVCERNKDKRNIVLQKFCVEKVRPKSIIELQEALNVVIPPNMNQGQIGQAPIPGFAMQGHSSSLVGQFVSAINPRVILFNDQNGGDARSAQAFVAMGFVRGEQFAEIIVVNQNEDGTPAMLNDSNGQPTIKDVSLFLVGFKQACNFRDGGCNAGELLTSAVESNWVEFTLYQDEDLKNTIIDCRHCHQPEGIGTQKFGRMQELRNPWVHWMRDNRNNGTVLLDDYFAAHGTEDAYGGVPASSISASDPNELERLMDANGFTEAQIEEIEFQTQDILDEVTAQNNAQPADNTVPGESQVWEDLFQLASTGVSADGRNIIPIPYHDVKVTEPALLDKYTKQMQDFRAGLVTMEQFEDHRNAFRTDQKQRADMGFAVRAGTPPETMLIQACFQCHNGKLDQNISRSRFDVNFQNMVARPDVDAVAEINTAIERLKLGYSEERLAQEGIKFMDEKTGEVKKLHKGEHILTMPPRRFKALTDQQIDTLIDYLKAEQAKLQ</sequence>
<keyword evidence="1 3" id="KW-0479">Metal-binding</keyword>
<reference evidence="6" key="1">
    <citation type="submission" date="2017-04" db="EMBL/GenBank/DDBJ databases">
        <authorList>
            <person name="Varghese N."/>
            <person name="Submissions S."/>
        </authorList>
    </citation>
    <scope>NUCLEOTIDE SEQUENCE [LARGE SCALE GENOMIC DNA]</scope>
    <source>
        <strain evidence="6">RKEM611</strain>
    </source>
</reference>
<dbReference type="InterPro" id="IPR009056">
    <property type="entry name" value="Cyt_c-like_dom"/>
</dbReference>
<accession>A0A1Y6CJW9</accession>
<dbReference type="GO" id="GO:0020037">
    <property type="term" value="F:heme binding"/>
    <property type="evidence" value="ECO:0007669"/>
    <property type="project" value="InterPro"/>
</dbReference>
<keyword evidence="3" id="KW-0349">Heme</keyword>
<dbReference type="OrthoDB" id="5484993at2"/>
<feature type="domain" description="Cytochrome c" evidence="4">
    <location>
        <begin position="448"/>
        <end position="573"/>
    </location>
</feature>
<organism evidence="5 6">
    <name type="scientific">Pseudobacteriovorax antillogorgiicola</name>
    <dbReference type="NCBI Taxonomy" id="1513793"/>
    <lineage>
        <taxon>Bacteria</taxon>
        <taxon>Pseudomonadati</taxon>
        <taxon>Bdellovibrionota</taxon>
        <taxon>Oligoflexia</taxon>
        <taxon>Oligoflexales</taxon>
        <taxon>Pseudobacteriovoracaceae</taxon>
        <taxon>Pseudobacteriovorax</taxon>
    </lineage>
</organism>
<dbReference type="RefSeq" id="WP_132324035.1">
    <property type="nucleotide sequence ID" value="NZ_FWZT01000025.1"/>
</dbReference>
<evidence type="ECO:0000313" key="5">
    <source>
        <dbReference type="EMBL" id="SMF69691.1"/>
    </source>
</evidence>